<feature type="region of interest" description="Disordered" evidence="8">
    <location>
        <begin position="289"/>
        <end position="350"/>
    </location>
</feature>
<gene>
    <name evidence="9" type="ORF">HUG17_2646</name>
</gene>
<feature type="transmembrane region" description="Helical" evidence="7">
    <location>
        <begin position="224"/>
        <end position="246"/>
    </location>
</feature>
<feature type="compositionally biased region" description="Polar residues" evidence="8">
    <location>
        <begin position="290"/>
        <end position="299"/>
    </location>
</feature>
<dbReference type="PANTHER" id="PTHR13084">
    <property type="entry name" value="T-CELL LYMPHOMA BREAKPOINT-ASSOCIATED TARGET 1-RELATED"/>
    <property type="match status" value="1"/>
</dbReference>
<feature type="region of interest" description="Disordered" evidence="8">
    <location>
        <begin position="187"/>
        <end position="210"/>
    </location>
</feature>
<dbReference type="Proteomes" id="UP000828236">
    <property type="component" value="Unassembled WGS sequence"/>
</dbReference>
<dbReference type="EMBL" id="SDOV01000007">
    <property type="protein sequence ID" value="KAH7638613.1"/>
    <property type="molecule type" value="Genomic_DNA"/>
</dbReference>
<dbReference type="AlphaFoldDB" id="A0A9D4NUJ8"/>
<name>A0A9D4NUJ8_DERFA</name>
<evidence type="ECO:0000256" key="4">
    <source>
        <dbReference type="ARBA" id="ARBA00022692"/>
    </source>
</evidence>
<feature type="compositionally biased region" description="Polar residues" evidence="8">
    <location>
        <begin position="319"/>
        <end position="341"/>
    </location>
</feature>
<accession>A0A9D4NUJ8</accession>
<evidence type="ECO:0000256" key="1">
    <source>
        <dbReference type="ARBA" id="ARBA00004651"/>
    </source>
</evidence>
<dbReference type="GO" id="GO:0005886">
    <property type="term" value="C:plasma membrane"/>
    <property type="evidence" value="ECO:0007669"/>
    <property type="project" value="UniProtKB-SubCell"/>
</dbReference>
<sequence>MSVRIIIKIFLTLQLLLLIFRQMIDFAGIQWLMILVNALAIIITITGFFGHLLIYASFQIFLIIYNIYVICVYARFITLDTITDTFGTGDMSSLSLSSATTTTNLYKSIIDDHQSNYPIVHTSPLLPSTQLLSFDINSRSFWYIIVSNHISNIQAHLNHYNQQQQQQNYKQPQSSPIIKHLLSSTTENQIPSTTTTTTTTTNHHHHHHHRHPLDESLVDLCVQYIEIAIASLHIFISILAIGLILLKYKLERDKFLRNNDKTTPPLPPYTINPQMNHYMSFTPTTITTTKSSLYNQKTNSVRRSSKRRRSTRSLHTQKSKSNSLGALNNIRANSSGSLRSTISKHGHHRKSATSLLMMNNNNNNVADASFISSNNTTIGSRSGAKSSHSNYGQIINNNNNNNNNGLYGTIISTPVNKPTVPLRNQQRQHQNLQNQQQYSYRHSIYGGGCGGGGQQNSISSVGQSNYGPKFVTSDSETDNYYHTFTPAYLNNGLANPLYGKRNSYMDSSETAI</sequence>
<dbReference type="Pfam" id="PF05640">
    <property type="entry name" value="NKAIN"/>
    <property type="match status" value="1"/>
</dbReference>
<evidence type="ECO:0000256" key="3">
    <source>
        <dbReference type="ARBA" id="ARBA00022475"/>
    </source>
</evidence>
<keyword evidence="6 7" id="KW-0472">Membrane</keyword>
<comment type="caution">
    <text evidence="9">The sequence shown here is derived from an EMBL/GenBank/DDBJ whole genome shotgun (WGS) entry which is preliminary data.</text>
</comment>
<evidence type="ECO:0000256" key="5">
    <source>
        <dbReference type="ARBA" id="ARBA00022989"/>
    </source>
</evidence>
<reference evidence="9" key="2">
    <citation type="journal article" date="2021" name="World Allergy Organ. J.">
        <title>Chromosome-level assembly of Dermatophagoides farinae genome and transcriptome reveals two novel allergens Der f 37 and Der f 39.</title>
        <authorList>
            <person name="Chen J."/>
            <person name="Cai Z."/>
            <person name="Fan D."/>
            <person name="Hu J."/>
            <person name="Hou Y."/>
            <person name="He Y."/>
            <person name="Zhang Z."/>
            <person name="Zhao Z."/>
            <person name="Gao P."/>
            <person name="Hu W."/>
            <person name="Sun J."/>
            <person name="Li J."/>
            <person name="Ji K."/>
        </authorList>
    </citation>
    <scope>NUCLEOTIDE SEQUENCE</scope>
    <source>
        <strain evidence="9">JKM2019</strain>
    </source>
</reference>
<organism evidence="9">
    <name type="scientific">Dermatophagoides farinae</name>
    <name type="common">American house dust mite</name>
    <dbReference type="NCBI Taxonomy" id="6954"/>
    <lineage>
        <taxon>Eukaryota</taxon>
        <taxon>Metazoa</taxon>
        <taxon>Ecdysozoa</taxon>
        <taxon>Arthropoda</taxon>
        <taxon>Chelicerata</taxon>
        <taxon>Arachnida</taxon>
        <taxon>Acari</taxon>
        <taxon>Acariformes</taxon>
        <taxon>Sarcoptiformes</taxon>
        <taxon>Astigmata</taxon>
        <taxon>Psoroptidia</taxon>
        <taxon>Analgoidea</taxon>
        <taxon>Pyroglyphidae</taxon>
        <taxon>Dermatophagoidinae</taxon>
        <taxon>Dermatophagoides</taxon>
    </lineage>
</organism>
<feature type="transmembrane region" description="Helical" evidence="7">
    <location>
        <begin position="60"/>
        <end position="78"/>
    </location>
</feature>
<proteinExistence type="inferred from homology"/>
<evidence type="ECO:0000256" key="7">
    <source>
        <dbReference type="RuleBase" id="RU368041"/>
    </source>
</evidence>
<keyword evidence="5 7" id="KW-1133">Transmembrane helix</keyword>
<comment type="subcellular location">
    <subcellularLocation>
        <location evidence="1 7">Cell membrane</location>
        <topology evidence="1 7">Multi-pass membrane protein</topology>
    </subcellularLocation>
</comment>
<dbReference type="InterPro" id="IPR008516">
    <property type="entry name" value="Na/K-Atpase_Interacting"/>
</dbReference>
<protein>
    <recommendedName>
        <fullName evidence="7">Sodium/potassium-transporting ATPase subunit beta-1-interacting protein</fullName>
        <shortName evidence="7">Na(+)/K(+)-transporting ATPase subunit beta-1-interacting protein</shortName>
    </recommendedName>
</protein>
<feature type="transmembrane region" description="Helical" evidence="7">
    <location>
        <begin position="31"/>
        <end position="53"/>
    </location>
</feature>
<reference evidence="9" key="1">
    <citation type="submission" date="2020-06" db="EMBL/GenBank/DDBJ databases">
        <authorList>
            <person name="Ji K."/>
            <person name="Li J."/>
        </authorList>
    </citation>
    <scope>NUCLEOTIDE SEQUENCE</scope>
    <source>
        <strain evidence="9">JKM2019</strain>
        <tissue evidence="9">Whole body</tissue>
    </source>
</reference>
<keyword evidence="3 7" id="KW-1003">Cell membrane</keyword>
<dbReference type="OrthoDB" id="10050321at2759"/>
<dbReference type="GO" id="GO:0002028">
    <property type="term" value="P:regulation of sodium ion transport"/>
    <property type="evidence" value="ECO:0007669"/>
    <property type="project" value="UniProtKB-UniRule"/>
</dbReference>
<comment type="similarity">
    <text evidence="2 7">Belongs to the NKAIN family.</text>
</comment>
<evidence type="ECO:0000256" key="8">
    <source>
        <dbReference type="SAM" id="MobiDB-lite"/>
    </source>
</evidence>
<evidence type="ECO:0000256" key="6">
    <source>
        <dbReference type="ARBA" id="ARBA00023136"/>
    </source>
</evidence>
<keyword evidence="4 7" id="KW-0812">Transmembrane</keyword>
<evidence type="ECO:0000313" key="9">
    <source>
        <dbReference type="EMBL" id="KAH7638613.1"/>
    </source>
</evidence>
<evidence type="ECO:0000256" key="2">
    <source>
        <dbReference type="ARBA" id="ARBA00006364"/>
    </source>
</evidence>
<feature type="compositionally biased region" description="Basic residues" evidence="8">
    <location>
        <begin position="303"/>
        <end position="318"/>
    </location>
</feature>
<dbReference type="PANTHER" id="PTHR13084:SF6">
    <property type="entry name" value="SODIUM_POTASSIUM-TRANSPORTING ATPASE SUBUNIT BETA-1-INTERACTING PROTEIN"/>
    <property type="match status" value="1"/>
</dbReference>